<proteinExistence type="predicted"/>
<comment type="caution">
    <text evidence="1">The sequence shown here is derived from an EMBL/GenBank/DDBJ whole genome shotgun (WGS) entry which is preliminary data.</text>
</comment>
<reference evidence="1 2" key="1">
    <citation type="submission" date="2023-03" db="EMBL/GenBank/DDBJ databases">
        <title>WGS of Gossypium arboreum.</title>
        <authorList>
            <person name="Yu D."/>
        </authorList>
    </citation>
    <scope>NUCLEOTIDE SEQUENCE [LARGE SCALE GENOMIC DNA]</scope>
    <source>
        <tissue evidence="1">Leaf</tissue>
    </source>
</reference>
<dbReference type="EMBL" id="JARKNE010000007">
    <property type="protein sequence ID" value="KAK5818857.1"/>
    <property type="molecule type" value="Genomic_DNA"/>
</dbReference>
<sequence>MQTWKLERKRIQNIIDLLSMFNKNIAQTDGLASNDYTESIEAGPSKKDMGSNSSQFWRHEFLAAPNNYMNDVEEPIQAFAFINNTLMQVSNGDYIAVIS</sequence>
<protein>
    <submittedName>
        <fullName evidence="1">Uncharacterized protein</fullName>
    </submittedName>
</protein>
<keyword evidence="2" id="KW-1185">Reference proteome</keyword>
<evidence type="ECO:0000313" key="1">
    <source>
        <dbReference type="EMBL" id="KAK5818857.1"/>
    </source>
</evidence>
<name>A0ABR0PC49_GOSAR</name>
<organism evidence="1 2">
    <name type="scientific">Gossypium arboreum</name>
    <name type="common">Tree cotton</name>
    <name type="synonym">Gossypium nanking</name>
    <dbReference type="NCBI Taxonomy" id="29729"/>
    <lineage>
        <taxon>Eukaryota</taxon>
        <taxon>Viridiplantae</taxon>
        <taxon>Streptophyta</taxon>
        <taxon>Embryophyta</taxon>
        <taxon>Tracheophyta</taxon>
        <taxon>Spermatophyta</taxon>
        <taxon>Magnoliopsida</taxon>
        <taxon>eudicotyledons</taxon>
        <taxon>Gunneridae</taxon>
        <taxon>Pentapetalae</taxon>
        <taxon>rosids</taxon>
        <taxon>malvids</taxon>
        <taxon>Malvales</taxon>
        <taxon>Malvaceae</taxon>
        <taxon>Malvoideae</taxon>
        <taxon>Gossypium</taxon>
    </lineage>
</organism>
<dbReference type="Proteomes" id="UP001358586">
    <property type="component" value="Chromosome 7"/>
</dbReference>
<evidence type="ECO:0000313" key="2">
    <source>
        <dbReference type="Proteomes" id="UP001358586"/>
    </source>
</evidence>
<gene>
    <name evidence="1" type="ORF">PVK06_023804</name>
</gene>
<accession>A0ABR0PC49</accession>